<dbReference type="PROSITE" id="PS51301">
    <property type="entry name" value="KILA_N"/>
    <property type="match status" value="1"/>
</dbReference>
<reference evidence="2 3" key="1">
    <citation type="journal article" date="2017" name="BMC Genomics">
        <title>Genomic characterization of two novel pathogenic avipoxviruses isolated from pacific shearwaters (Ardenna spp.).</title>
        <authorList>
            <person name="Sarker S."/>
            <person name="Das S."/>
            <person name="Lavers J.L."/>
            <person name="Hutton I."/>
            <person name="Helbig K."/>
            <person name="Imbery J."/>
            <person name="Upton C."/>
            <person name="Raidal S.R."/>
        </authorList>
    </citation>
    <scope>NUCLEOTIDE SEQUENCE [LARGE SCALE GENOMIC DNA]</scope>
    <source>
        <strain evidence="2 3">SWPV-1</strain>
    </source>
</reference>
<protein>
    <submittedName>
        <fullName evidence="2">SWPV1-187</fullName>
    </submittedName>
</protein>
<sequence>MYHNYYNIVSDIDDDFNYIYYGKLKIIVMKQCGYFNATKVCKHFNKEFHKWQRFESSKSLMVLIEKVIFPNKCVINIPSESSDKDCTSGTYVHPLLFPHVLSWISPKYAIQISNIVNCIHTRMYYMKKIN</sequence>
<proteinExistence type="predicted"/>
<name>A0A1V0QGW1_CNPV</name>
<feature type="domain" description="KilA-N" evidence="1">
    <location>
        <begin position="15"/>
        <end position="119"/>
    </location>
</feature>
<dbReference type="InterPro" id="IPR017880">
    <property type="entry name" value="KilA_N"/>
</dbReference>
<organism evidence="2 3">
    <name type="scientific">Shearwaterpox virus</name>
    <dbReference type="NCBI Taxonomy" id="1974596"/>
    <lineage>
        <taxon>Viruses</taxon>
        <taxon>Varidnaviria</taxon>
        <taxon>Bamfordvirae</taxon>
        <taxon>Nucleocytoviricota</taxon>
        <taxon>Pokkesviricetes</taxon>
        <taxon>Chitovirales</taxon>
        <taxon>Poxviridae</taxon>
        <taxon>Chordopoxvirinae</taxon>
        <taxon>Avipoxvirus</taxon>
        <taxon>Avipoxvirus canarypox</taxon>
        <taxon>Canarypox virus</taxon>
    </lineage>
</organism>
<accession>A0A1V0QGW1</accession>
<dbReference type="Proteomes" id="UP000315116">
    <property type="component" value="Segment"/>
</dbReference>
<evidence type="ECO:0000313" key="3">
    <source>
        <dbReference type="Proteomes" id="UP000315116"/>
    </source>
</evidence>
<dbReference type="InterPro" id="IPR018004">
    <property type="entry name" value="KilA/APSES_HTH"/>
</dbReference>
<evidence type="ECO:0000313" key="2">
    <source>
        <dbReference type="EMBL" id="ARE67709.1"/>
    </source>
</evidence>
<evidence type="ECO:0000259" key="1">
    <source>
        <dbReference type="PROSITE" id="PS51301"/>
    </source>
</evidence>
<gene>
    <name evidence="2" type="primary">SWPV1-187</name>
</gene>
<dbReference type="Pfam" id="PF04383">
    <property type="entry name" value="KilA-N"/>
    <property type="match status" value="1"/>
</dbReference>
<dbReference type="EMBL" id="KX857216">
    <property type="protein sequence ID" value="ARE67709.1"/>
    <property type="molecule type" value="Genomic_DNA"/>
</dbReference>